<gene>
    <name evidence="2" type="ORF">B0J11DRAFT_540410</name>
</gene>
<dbReference type="AlphaFoldDB" id="A0A9P9IC10"/>
<sequence length="276" mass="29353">MDPFANRALYSAKAHLLSQDLQKRLSQMPPPPAYHLVVDPNNAHTGIPIQTPFGAVRSEEEAEETGIEEEEEDDVPEVTINATTQVRGHGNIISVPQMDSVRIAGMVYCMLNGMPLAPMSPTQATSSTTSDGQTQPTAQTPPNTSTNSSTQSTSSTSTNTNGRRPLKAFPKINITVNCGATVIGDRNVVGPGLGDIARNIQVANQRAQMHQMQARATQAAQSMVPGIQIPATTPTQMPTPPMSRSASGNGDCGIKRKAGEDFDVVRDAKKTYISGS</sequence>
<proteinExistence type="predicted"/>
<feature type="region of interest" description="Disordered" evidence="1">
    <location>
        <begin position="233"/>
        <end position="257"/>
    </location>
</feature>
<evidence type="ECO:0000313" key="3">
    <source>
        <dbReference type="Proteomes" id="UP000700596"/>
    </source>
</evidence>
<name>A0A9P9IC10_9PLEO</name>
<feature type="compositionally biased region" description="Polar residues" evidence="1">
    <location>
        <begin position="120"/>
        <end position="132"/>
    </location>
</feature>
<comment type="caution">
    <text evidence="2">The sequence shown here is derived from an EMBL/GenBank/DDBJ whole genome shotgun (WGS) entry which is preliminary data.</text>
</comment>
<evidence type="ECO:0000313" key="2">
    <source>
        <dbReference type="EMBL" id="KAH7114214.1"/>
    </source>
</evidence>
<dbReference type="Proteomes" id="UP000700596">
    <property type="component" value="Unassembled WGS sequence"/>
</dbReference>
<evidence type="ECO:0000256" key="1">
    <source>
        <dbReference type="SAM" id="MobiDB-lite"/>
    </source>
</evidence>
<dbReference type="OrthoDB" id="3942467at2759"/>
<organism evidence="2 3">
    <name type="scientific">Dendryphion nanum</name>
    <dbReference type="NCBI Taxonomy" id="256645"/>
    <lineage>
        <taxon>Eukaryota</taxon>
        <taxon>Fungi</taxon>
        <taxon>Dikarya</taxon>
        <taxon>Ascomycota</taxon>
        <taxon>Pezizomycotina</taxon>
        <taxon>Dothideomycetes</taxon>
        <taxon>Pleosporomycetidae</taxon>
        <taxon>Pleosporales</taxon>
        <taxon>Torulaceae</taxon>
        <taxon>Dendryphion</taxon>
    </lineage>
</organism>
<keyword evidence="3" id="KW-1185">Reference proteome</keyword>
<feature type="compositionally biased region" description="Low complexity" evidence="1">
    <location>
        <begin position="133"/>
        <end position="161"/>
    </location>
</feature>
<accession>A0A9P9IC10</accession>
<reference evidence="2" key="1">
    <citation type="journal article" date="2021" name="Nat. Commun.">
        <title>Genetic determinants of endophytism in the Arabidopsis root mycobiome.</title>
        <authorList>
            <person name="Mesny F."/>
            <person name="Miyauchi S."/>
            <person name="Thiergart T."/>
            <person name="Pickel B."/>
            <person name="Atanasova L."/>
            <person name="Karlsson M."/>
            <person name="Huettel B."/>
            <person name="Barry K.W."/>
            <person name="Haridas S."/>
            <person name="Chen C."/>
            <person name="Bauer D."/>
            <person name="Andreopoulos W."/>
            <person name="Pangilinan J."/>
            <person name="LaButti K."/>
            <person name="Riley R."/>
            <person name="Lipzen A."/>
            <person name="Clum A."/>
            <person name="Drula E."/>
            <person name="Henrissat B."/>
            <person name="Kohler A."/>
            <person name="Grigoriev I.V."/>
            <person name="Martin F.M."/>
            <person name="Hacquard S."/>
        </authorList>
    </citation>
    <scope>NUCLEOTIDE SEQUENCE</scope>
    <source>
        <strain evidence="2">MPI-CAGE-CH-0243</strain>
    </source>
</reference>
<feature type="region of interest" description="Disordered" evidence="1">
    <location>
        <begin position="120"/>
        <end position="166"/>
    </location>
</feature>
<dbReference type="EMBL" id="JAGMWT010000017">
    <property type="protein sequence ID" value="KAH7114214.1"/>
    <property type="molecule type" value="Genomic_DNA"/>
</dbReference>
<protein>
    <submittedName>
        <fullName evidence="2">Uncharacterized protein</fullName>
    </submittedName>
</protein>